<feature type="compositionally biased region" description="Acidic residues" evidence="1">
    <location>
        <begin position="371"/>
        <end position="382"/>
    </location>
</feature>
<evidence type="ECO:0008006" key="4">
    <source>
        <dbReference type="Google" id="ProtNLM"/>
    </source>
</evidence>
<protein>
    <recommendedName>
        <fullName evidence="4">Protein SMG9</fullName>
    </recommendedName>
</protein>
<dbReference type="EMBL" id="UYSU01034741">
    <property type="protein sequence ID" value="VDL94977.1"/>
    <property type="molecule type" value="Genomic_DNA"/>
</dbReference>
<sequence length="764" mass="84695">MSDAEVGAAAGDLVYVYYVHNLAPKHKHQDFTQQIVYIEEHAELSTSLSPQPPPSDTVRACQLPDMATRQHGIFRFFEDPPPDTNVEAVNAIDDLYALCDDPMTVPVKLVDADLKFSDIPGLRDYFIENSGFMVIGVIGTQVSLSLLQLTVSAKGSGKSSVLNLMANRLDKPGGPLDGPFPVETVQSLVNNTPATTGIDMYITQDRVILLDTQPLLSWAVTDIYTQTANENCGGKLEEVTRSDRSVTVCAGPGKWSSDFFSEMSAIQVISFLFSVCHVVIAVEDNLSSPELHRLIDRAVSFKPLLHVEDVLLNPQITGYCPSRSQAAKVVSCNLQPHLSKASETGPSGRRSRKANQATAAPNPVSEGYTGAEEEDGADEEPSEADKEVPGSDETGLGQTPSAVRLPAPTSSLTAQRRSRAQRTVDEFAEQADVRAFVNRLQTPVAVFLNSDMRDCMEKYKTLLKYSYPARARFASLARLGPRILRRHMALKRHQVGSPTSQVGGLRQLFQIRNLANAPADGIEDDKEKPADGENNKEEGPAESQMDLLRTGTEAEKLSPTRQSPKLNPQICMPLTEEEVTEECCDLISQEQRTSRNILGSDTADDYEVGVDEMEDKKEREPFGNWNAGRPSTVESFFEDESVGETGDGEIRALELAALTKRVADLRREHFDVVRQLKHPRLFLLPATNEKGKQAHILLCQVPFGCPEYTQCALFFQEAVFSTHRQHMMPNFTEYMWLDYARQAWEKITTSPLLFDYHRLLVNNT</sequence>
<gene>
    <name evidence="2" type="ORF">SSLN_LOCUS8592</name>
</gene>
<keyword evidence="3" id="KW-1185">Reference proteome</keyword>
<evidence type="ECO:0000313" key="2">
    <source>
        <dbReference type="EMBL" id="VDL94977.1"/>
    </source>
</evidence>
<feature type="compositionally biased region" description="Basic and acidic residues" evidence="1">
    <location>
        <begin position="525"/>
        <end position="539"/>
    </location>
</feature>
<evidence type="ECO:0000256" key="1">
    <source>
        <dbReference type="SAM" id="MobiDB-lite"/>
    </source>
</evidence>
<dbReference type="PANTHER" id="PTHR14270">
    <property type="entry name" value="NONSENSE-MEDIATED MRNA DECAY FACTOR SMG9"/>
    <property type="match status" value="1"/>
</dbReference>
<dbReference type="OrthoDB" id="79514at2759"/>
<dbReference type="STRING" id="70667.A0A3P7E4N6"/>
<dbReference type="GO" id="GO:0000184">
    <property type="term" value="P:nuclear-transcribed mRNA catabolic process, nonsense-mediated decay"/>
    <property type="evidence" value="ECO:0007669"/>
    <property type="project" value="InterPro"/>
</dbReference>
<feature type="region of interest" description="Disordered" evidence="1">
    <location>
        <begin position="516"/>
        <end position="546"/>
    </location>
</feature>
<evidence type="ECO:0000313" key="3">
    <source>
        <dbReference type="Proteomes" id="UP000275846"/>
    </source>
</evidence>
<feature type="region of interest" description="Disordered" evidence="1">
    <location>
        <begin position="338"/>
        <end position="418"/>
    </location>
</feature>
<dbReference type="InterPro" id="IPR039177">
    <property type="entry name" value="SMG9"/>
</dbReference>
<accession>A0A3P7E4N6</accession>
<organism evidence="2 3">
    <name type="scientific">Schistocephalus solidus</name>
    <name type="common">Tapeworm</name>
    <dbReference type="NCBI Taxonomy" id="70667"/>
    <lineage>
        <taxon>Eukaryota</taxon>
        <taxon>Metazoa</taxon>
        <taxon>Spiralia</taxon>
        <taxon>Lophotrochozoa</taxon>
        <taxon>Platyhelminthes</taxon>
        <taxon>Cestoda</taxon>
        <taxon>Eucestoda</taxon>
        <taxon>Diphyllobothriidea</taxon>
        <taxon>Diphyllobothriidae</taxon>
        <taxon>Schistocephalus</taxon>
    </lineage>
</organism>
<proteinExistence type="predicted"/>
<dbReference type="AlphaFoldDB" id="A0A3P7E4N6"/>
<dbReference type="Proteomes" id="UP000275846">
    <property type="component" value="Unassembled WGS sequence"/>
</dbReference>
<reference evidence="2 3" key="1">
    <citation type="submission" date="2018-11" db="EMBL/GenBank/DDBJ databases">
        <authorList>
            <consortium name="Pathogen Informatics"/>
        </authorList>
    </citation>
    <scope>NUCLEOTIDE SEQUENCE [LARGE SCALE GENOMIC DNA]</scope>
    <source>
        <strain evidence="2 3">NST_G2</strain>
    </source>
</reference>
<name>A0A3P7E4N6_SCHSO</name>
<dbReference type="PANTHER" id="PTHR14270:SF0">
    <property type="entry name" value="NONSENSE-MEDIATED MRNA DECAY FACTOR SMG9"/>
    <property type="match status" value="1"/>
</dbReference>